<keyword evidence="1" id="KW-1133">Transmembrane helix</keyword>
<evidence type="ECO:0000313" key="4">
    <source>
        <dbReference type="Proteomes" id="UP000886824"/>
    </source>
</evidence>
<feature type="transmembrane region" description="Helical" evidence="1">
    <location>
        <begin position="326"/>
        <end position="345"/>
    </location>
</feature>
<organism evidence="3 4">
    <name type="scientific">Candidatus Intestinimonas merdavium</name>
    <dbReference type="NCBI Taxonomy" id="2838622"/>
    <lineage>
        <taxon>Bacteria</taxon>
        <taxon>Bacillati</taxon>
        <taxon>Bacillota</taxon>
        <taxon>Clostridia</taxon>
        <taxon>Eubacteriales</taxon>
        <taxon>Intestinimonas</taxon>
    </lineage>
</organism>
<dbReference type="AlphaFoldDB" id="A0A9D1Z2Q6"/>
<feature type="transmembrane region" description="Helical" evidence="1">
    <location>
        <begin position="390"/>
        <end position="409"/>
    </location>
</feature>
<sequence length="439" mass="46350">MCGGPAGPGRRRRDPAAGGCAVTGGAFCLERRQGERVVALTGSPNVGKSTLFNALTGLRQHTGNWPGKTVTGATGRHVRHGQDYLLADLPGTYSLLARSPEEVAARDLLCFGGADAAVVVCDAASLERSLGLVLQVMEVQPKTVVCVNLMDEARKNGVEIDLNGLAQRLGAPVVGTSAGRREGLEPLMEAVESVIEGRADLHPVSADYPTAVETATALVEPVVGETGLPARWVALSLLEGEPGLMESLRMALGRDLREEEPVAAALEKAQQVLTKSGLTGPVFQEAVAAAQIRKGAALAREVMTTPGGGPRWGRGLDHLLTGRLTGTPAMLALLALVFWITIAGAQVPSDLLSKALFWVQDRLTDLFTYLGAPGWLHGALVLGAYRTLAWVTAVMLPPMAIFFPLFTLLEDLGYLPRVAFLLDHAFQKAGSCGKQALTM</sequence>
<reference evidence="3" key="1">
    <citation type="journal article" date="2021" name="PeerJ">
        <title>Extensive microbial diversity within the chicken gut microbiome revealed by metagenomics and culture.</title>
        <authorList>
            <person name="Gilroy R."/>
            <person name="Ravi A."/>
            <person name="Getino M."/>
            <person name="Pursley I."/>
            <person name="Horton D.L."/>
            <person name="Alikhan N.F."/>
            <person name="Baker D."/>
            <person name="Gharbi K."/>
            <person name="Hall N."/>
            <person name="Watson M."/>
            <person name="Adriaenssens E.M."/>
            <person name="Foster-Nyarko E."/>
            <person name="Jarju S."/>
            <person name="Secka A."/>
            <person name="Antonio M."/>
            <person name="Oren A."/>
            <person name="Chaudhuri R.R."/>
            <person name="La Ragione R."/>
            <person name="Hildebrand F."/>
            <person name="Pallen M.J."/>
        </authorList>
    </citation>
    <scope>NUCLEOTIDE SEQUENCE</scope>
    <source>
        <strain evidence="3">CHK33-7979</strain>
    </source>
</reference>
<dbReference type="SUPFAM" id="SSF52540">
    <property type="entry name" value="P-loop containing nucleoside triphosphate hydrolases"/>
    <property type="match status" value="1"/>
</dbReference>
<accession>A0A9D1Z2Q6</accession>
<dbReference type="CDD" id="cd01879">
    <property type="entry name" value="FeoB"/>
    <property type="match status" value="1"/>
</dbReference>
<feature type="transmembrane region" description="Helical" evidence="1">
    <location>
        <begin position="366"/>
        <end position="384"/>
    </location>
</feature>
<dbReference type="PANTHER" id="PTHR43185">
    <property type="entry name" value="FERROUS IRON TRANSPORT PROTEIN B"/>
    <property type="match status" value="1"/>
</dbReference>
<dbReference type="InterPro" id="IPR041069">
    <property type="entry name" value="FeoB_Cyto"/>
</dbReference>
<feature type="domain" description="FeoB-type G" evidence="2">
    <location>
        <begin position="35"/>
        <end position="197"/>
    </location>
</feature>
<keyword evidence="1" id="KW-0472">Membrane</keyword>
<dbReference type="GO" id="GO:0005525">
    <property type="term" value="F:GTP binding"/>
    <property type="evidence" value="ECO:0007669"/>
    <property type="project" value="InterPro"/>
</dbReference>
<dbReference type="Pfam" id="PF17910">
    <property type="entry name" value="FeoB_Cyto"/>
    <property type="match status" value="1"/>
</dbReference>
<gene>
    <name evidence="3" type="ORF">H9826_02875</name>
</gene>
<reference evidence="3" key="2">
    <citation type="submission" date="2021-04" db="EMBL/GenBank/DDBJ databases">
        <authorList>
            <person name="Gilroy R."/>
        </authorList>
    </citation>
    <scope>NUCLEOTIDE SEQUENCE</scope>
    <source>
        <strain evidence="3">CHK33-7979</strain>
    </source>
</reference>
<evidence type="ECO:0000259" key="2">
    <source>
        <dbReference type="PROSITE" id="PS51711"/>
    </source>
</evidence>
<dbReference type="GO" id="GO:0005886">
    <property type="term" value="C:plasma membrane"/>
    <property type="evidence" value="ECO:0007669"/>
    <property type="project" value="TreeGrafter"/>
</dbReference>
<dbReference type="Pfam" id="PF02421">
    <property type="entry name" value="FeoB_N"/>
    <property type="match status" value="1"/>
</dbReference>
<dbReference type="PROSITE" id="PS51711">
    <property type="entry name" value="G_FEOB"/>
    <property type="match status" value="1"/>
</dbReference>
<comment type="caution">
    <text evidence="3">The sequence shown here is derived from an EMBL/GenBank/DDBJ whole genome shotgun (WGS) entry which is preliminary data.</text>
</comment>
<name>A0A9D1Z2Q6_9FIRM</name>
<evidence type="ECO:0000256" key="1">
    <source>
        <dbReference type="SAM" id="Phobius"/>
    </source>
</evidence>
<dbReference type="Proteomes" id="UP000886824">
    <property type="component" value="Unassembled WGS sequence"/>
</dbReference>
<evidence type="ECO:0000313" key="3">
    <source>
        <dbReference type="EMBL" id="HIY72909.1"/>
    </source>
</evidence>
<dbReference type="EMBL" id="DXCX01000030">
    <property type="protein sequence ID" value="HIY72909.1"/>
    <property type="molecule type" value="Genomic_DNA"/>
</dbReference>
<dbReference type="PANTHER" id="PTHR43185:SF2">
    <property type="entry name" value="FERROUS IRON TRANSPORT PROTEIN B"/>
    <property type="match status" value="1"/>
</dbReference>
<dbReference type="InterPro" id="IPR050860">
    <property type="entry name" value="FeoB_GTPase"/>
</dbReference>
<proteinExistence type="predicted"/>
<dbReference type="GO" id="GO:0015093">
    <property type="term" value="F:ferrous iron transmembrane transporter activity"/>
    <property type="evidence" value="ECO:0007669"/>
    <property type="project" value="TreeGrafter"/>
</dbReference>
<keyword evidence="1" id="KW-0812">Transmembrane</keyword>
<dbReference type="Gene3D" id="3.40.50.300">
    <property type="entry name" value="P-loop containing nucleotide triphosphate hydrolases"/>
    <property type="match status" value="1"/>
</dbReference>
<dbReference type="InterPro" id="IPR027417">
    <property type="entry name" value="P-loop_NTPase"/>
</dbReference>
<dbReference type="InterPro" id="IPR030389">
    <property type="entry name" value="G_FEOB_dom"/>
</dbReference>
<protein>
    <submittedName>
        <fullName evidence="3">50S ribosome-binding GTPase</fullName>
    </submittedName>
</protein>